<dbReference type="PANTHER" id="PTHR30136:SF34">
    <property type="entry name" value="TRANSCRIPTIONAL REGULATOR"/>
    <property type="match status" value="1"/>
</dbReference>
<organism evidence="7 8">
    <name type="scientific">Arthrobacter halodurans</name>
    <dbReference type="NCBI Taxonomy" id="516699"/>
    <lineage>
        <taxon>Bacteria</taxon>
        <taxon>Bacillati</taxon>
        <taxon>Actinomycetota</taxon>
        <taxon>Actinomycetes</taxon>
        <taxon>Micrococcales</taxon>
        <taxon>Micrococcaceae</taxon>
        <taxon>Arthrobacter</taxon>
    </lineage>
</organism>
<keyword evidence="8" id="KW-1185">Reference proteome</keyword>
<evidence type="ECO:0000256" key="1">
    <source>
        <dbReference type="ARBA" id="ARBA00023015"/>
    </source>
</evidence>
<dbReference type="NCBIfam" id="TIGR02431">
    <property type="entry name" value="pcaR_pcaU"/>
    <property type="match status" value="1"/>
</dbReference>
<evidence type="ECO:0000259" key="6">
    <source>
        <dbReference type="PROSITE" id="PS51078"/>
    </source>
</evidence>
<dbReference type="PANTHER" id="PTHR30136">
    <property type="entry name" value="HELIX-TURN-HELIX TRANSCRIPTIONAL REGULATOR, ICLR FAMILY"/>
    <property type="match status" value="1"/>
</dbReference>
<comment type="caution">
    <text evidence="7">The sequence shown here is derived from an EMBL/GenBank/DDBJ whole genome shotgun (WGS) entry which is preliminary data.</text>
</comment>
<accession>A0ABV4UJS5</accession>
<feature type="domain" description="HTH iclR-type" evidence="5">
    <location>
        <begin position="33"/>
        <end position="100"/>
    </location>
</feature>
<dbReference type="InterPro" id="IPR005471">
    <property type="entry name" value="Tscrpt_reg_IclR_N"/>
</dbReference>
<dbReference type="Pfam" id="PF09339">
    <property type="entry name" value="HTH_IclR"/>
    <property type="match status" value="1"/>
</dbReference>
<evidence type="ECO:0000256" key="4">
    <source>
        <dbReference type="SAM" id="MobiDB-lite"/>
    </source>
</evidence>
<evidence type="ECO:0000259" key="5">
    <source>
        <dbReference type="PROSITE" id="PS51077"/>
    </source>
</evidence>
<dbReference type="PROSITE" id="PS51078">
    <property type="entry name" value="ICLR_ED"/>
    <property type="match status" value="1"/>
</dbReference>
<gene>
    <name evidence="7" type="ORF">ACETWP_04395</name>
</gene>
<dbReference type="InterPro" id="IPR012794">
    <property type="entry name" value="PcaR_PcaU"/>
</dbReference>
<dbReference type="Gene3D" id="1.10.10.10">
    <property type="entry name" value="Winged helix-like DNA-binding domain superfamily/Winged helix DNA-binding domain"/>
    <property type="match status" value="1"/>
</dbReference>
<proteinExistence type="predicted"/>
<dbReference type="SUPFAM" id="SSF55781">
    <property type="entry name" value="GAF domain-like"/>
    <property type="match status" value="1"/>
</dbReference>
<dbReference type="InterPro" id="IPR029016">
    <property type="entry name" value="GAF-like_dom_sf"/>
</dbReference>
<evidence type="ECO:0000256" key="3">
    <source>
        <dbReference type="ARBA" id="ARBA00023163"/>
    </source>
</evidence>
<evidence type="ECO:0000256" key="2">
    <source>
        <dbReference type="ARBA" id="ARBA00023125"/>
    </source>
</evidence>
<evidence type="ECO:0000313" key="7">
    <source>
        <dbReference type="EMBL" id="MFB0833819.1"/>
    </source>
</evidence>
<keyword evidence="2" id="KW-0238">DNA-binding</keyword>
<dbReference type="SMART" id="SM00346">
    <property type="entry name" value="HTH_ICLR"/>
    <property type="match status" value="1"/>
</dbReference>
<sequence length="286" mass="30426">MENDAGAADTRTGPAARAEDAGPHAEAAGGQFVQSLARGLEVIRAFDAEHPSMTLTDVAKLTGLSRATARRFLLTLTELGYVRTDGKYFELTAQVLQLGYAYLSSHTLPQLIAPVLEELSAELNESASASVLDGADVVYVARVHTRRIMRVGISVGTRFPAYATSMGRVLLAHLPAEGLERALRARPLQALTPNTITDPDALRAELAAVRERGWCLVDQELEVGLRSLAVPVFAPDGTVAAALNVSMSTLPGTAHSDPDPTTAALEVLPALQSAARRIESALRARR</sequence>
<dbReference type="EMBL" id="JBHDLJ010000002">
    <property type="protein sequence ID" value="MFB0833819.1"/>
    <property type="molecule type" value="Genomic_DNA"/>
</dbReference>
<feature type="domain" description="IclR-ED" evidence="6">
    <location>
        <begin position="94"/>
        <end position="284"/>
    </location>
</feature>
<dbReference type="RefSeq" id="WP_373970979.1">
    <property type="nucleotide sequence ID" value="NZ_JBHDLJ010000002.1"/>
</dbReference>
<keyword evidence="3" id="KW-0804">Transcription</keyword>
<dbReference type="PROSITE" id="PS51077">
    <property type="entry name" value="HTH_ICLR"/>
    <property type="match status" value="1"/>
</dbReference>
<protein>
    <submittedName>
        <fullName evidence="7">IclR family transcriptional regulator C-terminal domain-containing protein</fullName>
    </submittedName>
</protein>
<keyword evidence="1" id="KW-0805">Transcription regulation</keyword>
<dbReference type="Proteomes" id="UP001575652">
    <property type="component" value="Unassembled WGS sequence"/>
</dbReference>
<reference evidence="7 8" key="1">
    <citation type="submission" date="2024-09" db="EMBL/GenBank/DDBJ databases">
        <authorList>
            <person name="Salinas-Garcia M.A."/>
            <person name="Prieme A."/>
        </authorList>
    </citation>
    <scope>NUCLEOTIDE SEQUENCE [LARGE SCALE GENOMIC DNA]</scope>
    <source>
        <strain evidence="7 8">DSM 21081</strain>
    </source>
</reference>
<feature type="region of interest" description="Disordered" evidence="4">
    <location>
        <begin position="1"/>
        <end position="24"/>
    </location>
</feature>
<dbReference type="InterPro" id="IPR036388">
    <property type="entry name" value="WH-like_DNA-bd_sf"/>
</dbReference>
<evidence type="ECO:0000313" key="8">
    <source>
        <dbReference type="Proteomes" id="UP001575652"/>
    </source>
</evidence>
<dbReference type="InterPro" id="IPR014757">
    <property type="entry name" value="Tscrpt_reg_IclR_C"/>
</dbReference>
<dbReference type="Gene3D" id="3.30.450.40">
    <property type="match status" value="1"/>
</dbReference>
<name>A0ABV4UJS5_9MICC</name>
<dbReference type="InterPro" id="IPR036390">
    <property type="entry name" value="WH_DNA-bd_sf"/>
</dbReference>
<dbReference type="SUPFAM" id="SSF46785">
    <property type="entry name" value="Winged helix' DNA-binding domain"/>
    <property type="match status" value="1"/>
</dbReference>
<dbReference type="InterPro" id="IPR050707">
    <property type="entry name" value="HTH_MetabolicPath_Reg"/>
</dbReference>
<dbReference type="Pfam" id="PF01614">
    <property type="entry name" value="IclR_C"/>
    <property type="match status" value="1"/>
</dbReference>